<dbReference type="PANTHER" id="PTHR37953">
    <property type="entry name" value="UPF0127 PROTEIN MJ1496"/>
    <property type="match status" value="1"/>
</dbReference>
<reference evidence="2 3" key="1">
    <citation type="submission" date="2019-09" db="EMBL/GenBank/DDBJ databases">
        <title>Genomes of Cryomorphaceae.</title>
        <authorList>
            <person name="Bowman J.P."/>
        </authorList>
    </citation>
    <scope>NUCLEOTIDE SEQUENCE [LARGE SCALE GENOMIC DNA]</scope>
    <source>
        <strain evidence="2 3">KCTC 52047</strain>
    </source>
</reference>
<evidence type="ECO:0000313" key="3">
    <source>
        <dbReference type="Proteomes" id="UP000435357"/>
    </source>
</evidence>
<dbReference type="Pfam" id="PF02643">
    <property type="entry name" value="DUF192"/>
    <property type="match status" value="1"/>
</dbReference>
<dbReference type="Proteomes" id="UP000435357">
    <property type="component" value="Unassembled WGS sequence"/>
</dbReference>
<keyword evidence="1" id="KW-0472">Membrane</keyword>
<protein>
    <submittedName>
        <fullName evidence="2">DUF192 domain-containing protein</fullName>
    </submittedName>
</protein>
<feature type="transmembrane region" description="Helical" evidence="1">
    <location>
        <begin position="6"/>
        <end position="27"/>
    </location>
</feature>
<sequence>MRNKRILIIVAGIMLFGLLFWTFSDLFRSEPSSGRIKTKNPTDDFTEVPFTKEGQLWFLTAEGDTIKHFDIEVADNPYESMRGLMDRNSMEDNQAMLFIFKDMRPRSFWMKNTRIPLDIIYIDDQYEVVSIQKNAVPKSEESLPSEGPAKYVVEVNAGLTDLLKIDKDSKVVFEVE</sequence>
<dbReference type="RefSeq" id="WP_151166427.1">
    <property type="nucleotide sequence ID" value="NZ_WACR01000002.1"/>
</dbReference>
<keyword evidence="3" id="KW-1185">Reference proteome</keyword>
<proteinExistence type="predicted"/>
<dbReference type="InterPro" id="IPR003795">
    <property type="entry name" value="DUF192"/>
</dbReference>
<dbReference type="EMBL" id="WACR01000002">
    <property type="protein sequence ID" value="KAB1065603.1"/>
    <property type="molecule type" value="Genomic_DNA"/>
</dbReference>
<accession>A0A6N6M9Q0</accession>
<evidence type="ECO:0000313" key="2">
    <source>
        <dbReference type="EMBL" id="KAB1065603.1"/>
    </source>
</evidence>
<comment type="caution">
    <text evidence="2">The sequence shown here is derived from an EMBL/GenBank/DDBJ whole genome shotgun (WGS) entry which is preliminary data.</text>
</comment>
<dbReference type="AlphaFoldDB" id="A0A6N6M9Q0"/>
<keyword evidence="1" id="KW-0812">Transmembrane</keyword>
<organism evidence="2 3">
    <name type="scientific">Salibacter halophilus</name>
    <dbReference type="NCBI Taxonomy" id="1803916"/>
    <lineage>
        <taxon>Bacteria</taxon>
        <taxon>Pseudomonadati</taxon>
        <taxon>Bacteroidota</taxon>
        <taxon>Flavobacteriia</taxon>
        <taxon>Flavobacteriales</taxon>
        <taxon>Salibacteraceae</taxon>
        <taxon>Salibacter</taxon>
    </lineage>
</organism>
<dbReference type="Gene3D" id="2.60.120.1140">
    <property type="entry name" value="Protein of unknown function DUF192"/>
    <property type="match status" value="1"/>
</dbReference>
<dbReference type="PANTHER" id="PTHR37953:SF1">
    <property type="entry name" value="UPF0127 PROTEIN MJ1496"/>
    <property type="match status" value="1"/>
</dbReference>
<dbReference type="OrthoDB" id="5526466at2"/>
<gene>
    <name evidence="2" type="ORF">F3059_02815</name>
</gene>
<evidence type="ECO:0000256" key="1">
    <source>
        <dbReference type="SAM" id="Phobius"/>
    </source>
</evidence>
<dbReference type="InterPro" id="IPR038695">
    <property type="entry name" value="Saro_0823-like_sf"/>
</dbReference>
<name>A0A6N6M9Q0_9FLAO</name>
<keyword evidence="1" id="KW-1133">Transmembrane helix</keyword>